<dbReference type="AlphaFoldDB" id="A0A5N5X3M0"/>
<keyword evidence="3" id="KW-1185">Reference proteome</keyword>
<proteinExistence type="predicted"/>
<protein>
    <recommendedName>
        <fullName evidence="4">Transcription factor domain-containing protein</fullName>
    </recommendedName>
</protein>
<organism evidence="2 3">
    <name type="scientific">Aspergillus leporis</name>
    <dbReference type="NCBI Taxonomy" id="41062"/>
    <lineage>
        <taxon>Eukaryota</taxon>
        <taxon>Fungi</taxon>
        <taxon>Dikarya</taxon>
        <taxon>Ascomycota</taxon>
        <taxon>Pezizomycotina</taxon>
        <taxon>Eurotiomycetes</taxon>
        <taxon>Eurotiomycetidae</taxon>
        <taxon>Eurotiales</taxon>
        <taxon>Aspergillaceae</taxon>
        <taxon>Aspergillus</taxon>
        <taxon>Aspergillus subgen. Circumdati</taxon>
    </lineage>
</organism>
<keyword evidence="1" id="KW-0539">Nucleus</keyword>
<dbReference type="PANTHER" id="PTHR31668:SF19">
    <property type="entry name" value="ZN(2)-C6 FUNGAL-TYPE DOMAIN-CONTAINING PROTEIN-RELATED"/>
    <property type="match status" value="1"/>
</dbReference>
<dbReference type="PANTHER" id="PTHR31668">
    <property type="entry name" value="GLUCOSE TRANSPORT TRANSCRIPTION REGULATOR RGT1-RELATED-RELATED"/>
    <property type="match status" value="1"/>
</dbReference>
<evidence type="ECO:0000313" key="3">
    <source>
        <dbReference type="Proteomes" id="UP000326565"/>
    </source>
</evidence>
<dbReference type="CDD" id="cd12148">
    <property type="entry name" value="fungal_TF_MHR"/>
    <property type="match status" value="1"/>
</dbReference>
<gene>
    <name evidence="2" type="ORF">BDV29DRAFT_156508</name>
</gene>
<sequence>MAFTLGLHRESTYGKLTAEDAEEKRRRFWLLFVTERGYALQQAKPVMLRNSINKSQVLYSDDPILAYGFINPINVFEKLSVNLYDWVSAGGGASPGDGNILPESSIQSSLAKQESLDGVSEIQRVDILITQQWLQAMMWKLSMTHANQPGSRDDTVLHFHLPILVGNAVMGVIGAASQGAVDAHGIGMEQKLYDLGASVADVSRSLSTKAARRLAESVVNPRQLLWGILTTLSRIRGSQSYLFSPLVKQCRGILSFDCTLSICEILPPFTATAPASISWRPECLVSICLTCRKISRSRKMSLGNL</sequence>
<dbReference type="Proteomes" id="UP000326565">
    <property type="component" value="Unassembled WGS sequence"/>
</dbReference>
<dbReference type="EMBL" id="ML732207">
    <property type="protein sequence ID" value="KAB8074627.1"/>
    <property type="molecule type" value="Genomic_DNA"/>
</dbReference>
<accession>A0A5N5X3M0</accession>
<dbReference type="OrthoDB" id="4132249at2759"/>
<name>A0A5N5X3M0_9EURO</name>
<evidence type="ECO:0000256" key="1">
    <source>
        <dbReference type="ARBA" id="ARBA00023242"/>
    </source>
</evidence>
<reference evidence="2 3" key="1">
    <citation type="submission" date="2019-04" db="EMBL/GenBank/DDBJ databases">
        <title>Friends and foes A comparative genomics study of 23 Aspergillus species from section Flavi.</title>
        <authorList>
            <consortium name="DOE Joint Genome Institute"/>
            <person name="Kjaerbolling I."/>
            <person name="Vesth T."/>
            <person name="Frisvad J.C."/>
            <person name="Nybo J.L."/>
            <person name="Theobald S."/>
            <person name="Kildgaard S."/>
            <person name="Isbrandt T."/>
            <person name="Kuo A."/>
            <person name="Sato A."/>
            <person name="Lyhne E.K."/>
            <person name="Kogle M.E."/>
            <person name="Wiebenga A."/>
            <person name="Kun R.S."/>
            <person name="Lubbers R.J."/>
            <person name="Makela M.R."/>
            <person name="Barry K."/>
            <person name="Chovatia M."/>
            <person name="Clum A."/>
            <person name="Daum C."/>
            <person name="Haridas S."/>
            <person name="He G."/>
            <person name="LaButti K."/>
            <person name="Lipzen A."/>
            <person name="Mondo S."/>
            <person name="Riley R."/>
            <person name="Salamov A."/>
            <person name="Simmons B.A."/>
            <person name="Magnuson J.K."/>
            <person name="Henrissat B."/>
            <person name="Mortensen U.H."/>
            <person name="Larsen T.O."/>
            <person name="Devries R.P."/>
            <person name="Grigoriev I.V."/>
            <person name="Machida M."/>
            <person name="Baker S.E."/>
            <person name="Andersen M.R."/>
        </authorList>
    </citation>
    <scope>NUCLEOTIDE SEQUENCE [LARGE SCALE GENOMIC DNA]</scope>
    <source>
        <strain evidence="2 3">CBS 151.66</strain>
    </source>
</reference>
<evidence type="ECO:0008006" key="4">
    <source>
        <dbReference type="Google" id="ProtNLM"/>
    </source>
</evidence>
<evidence type="ECO:0000313" key="2">
    <source>
        <dbReference type="EMBL" id="KAB8074627.1"/>
    </source>
</evidence>
<dbReference type="InterPro" id="IPR050797">
    <property type="entry name" value="Carb_Metab_Trans_Reg"/>
</dbReference>